<evidence type="ECO:0000313" key="3">
    <source>
        <dbReference type="Proteomes" id="UP001556692"/>
    </source>
</evidence>
<dbReference type="EMBL" id="JBDPGJ010000006">
    <property type="protein sequence ID" value="MEX0408820.1"/>
    <property type="molecule type" value="Genomic_DNA"/>
</dbReference>
<dbReference type="PROSITE" id="PS51257">
    <property type="entry name" value="PROKAR_LIPOPROTEIN"/>
    <property type="match status" value="1"/>
</dbReference>
<dbReference type="InterPro" id="IPR010131">
    <property type="entry name" value="MdtP/NodT-like"/>
</dbReference>
<gene>
    <name evidence="2" type="ORF">ABGN05_24555</name>
</gene>
<sequence>MNRLAKAFLVTGLVPLVAAGCTTTGLVDGISEPGAGFQTVASRTASVTGKETVWIQSAAESQALSNRVTGLVRKRTIGPDVAVQVALLNNKGLQAAYADIGLSAADVWQETMLVNPAVSIGVIGVDPVRTVEAAVVTNILALITRPRRVAVADARFRQAQLRAAEETLRLAADTRRAWIEAVAAWERVAYLNRAQAAADAASALAQKLGETGAFTKTGQAREHVFYAELTGQTAEARLAARGAKEELTRLMGLWGYDVDYQVPNALPALPKGTKAKRAIEAEALKNRVDLEIARLELDALARSYGLTEATRYVSDLGLRSGIEIEREEEEDGSTKTEVIGIAEIDFVIPIFDSGKARMRKAELSYMQAANLLAERAVNIRSEARGAYDAYRSTYDIARHYRANVVPLRTTIEDESLLTYNGMITNTFELLADTRAKIDSIMLSLNAKRQFWLADVNLGTAIFGGGGSSSSAGETVTAAAAGGAAAH</sequence>
<dbReference type="PANTHER" id="PTHR30203">
    <property type="entry name" value="OUTER MEMBRANE CATION EFFLUX PROTEIN"/>
    <property type="match status" value="1"/>
</dbReference>
<keyword evidence="1" id="KW-0732">Signal</keyword>
<name>A0ABV3SR89_9HYPH</name>
<organism evidence="2 3">
    <name type="scientific">Aquibium pacificus</name>
    <dbReference type="NCBI Taxonomy" id="3153579"/>
    <lineage>
        <taxon>Bacteria</taxon>
        <taxon>Pseudomonadati</taxon>
        <taxon>Pseudomonadota</taxon>
        <taxon>Alphaproteobacteria</taxon>
        <taxon>Hyphomicrobiales</taxon>
        <taxon>Phyllobacteriaceae</taxon>
        <taxon>Aquibium</taxon>
    </lineage>
</organism>
<feature type="signal peptide" evidence="1">
    <location>
        <begin position="1"/>
        <end position="19"/>
    </location>
</feature>
<keyword evidence="3" id="KW-1185">Reference proteome</keyword>
<protein>
    <submittedName>
        <fullName evidence="2">TolC family protein</fullName>
    </submittedName>
</protein>
<dbReference type="RefSeq" id="WP_367956675.1">
    <property type="nucleotide sequence ID" value="NZ_JBDPGJ010000006.1"/>
</dbReference>
<dbReference type="SUPFAM" id="SSF56954">
    <property type="entry name" value="Outer membrane efflux proteins (OEP)"/>
    <property type="match status" value="1"/>
</dbReference>
<evidence type="ECO:0000313" key="2">
    <source>
        <dbReference type="EMBL" id="MEX0408820.1"/>
    </source>
</evidence>
<proteinExistence type="predicted"/>
<dbReference type="PANTHER" id="PTHR30203:SF24">
    <property type="entry name" value="BLR4935 PROTEIN"/>
    <property type="match status" value="1"/>
</dbReference>
<comment type="caution">
    <text evidence="2">The sequence shown here is derived from an EMBL/GenBank/DDBJ whole genome shotgun (WGS) entry which is preliminary data.</text>
</comment>
<reference evidence="2 3" key="1">
    <citation type="submission" date="2024-05" db="EMBL/GenBank/DDBJ databases">
        <authorList>
            <person name="Jiang F."/>
        </authorList>
    </citation>
    <scope>NUCLEOTIDE SEQUENCE [LARGE SCALE GENOMIC DNA]</scope>
    <source>
        <strain evidence="2 3">LZ166</strain>
    </source>
</reference>
<dbReference type="Proteomes" id="UP001556692">
    <property type="component" value="Unassembled WGS sequence"/>
</dbReference>
<dbReference type="Gene3D" id="1.20.1600.10">
    <property type="entry name" value="Outer membrane efflux proteins (OEP)"/>
    <property type="match status" value="1"/>
</dbReference>
<evidence type="ECO:0000256" key="1">
    <source>
        <dbReference type="SAM" id="SignalP"/>
    </source>
</evidence>
<feature type="chain" id="PRO_5046593564" evidence="1">
    <location>
        <begin position="20"/>
        <end position="486"/>
    </location>
</feature>
<accession>A0ABV3SR89</accession>